<dbReference type="PANTHER" id="PTHR21485:SF3">
    <property type="entry name" value="N-ACYLNEURAMINATE CYTIDYLYLTRANSFERASE"/>
    <property type="match status" value="1"/>
</dbReference>
<dbReference type="InterPro" id="IPR003329">
    <property type="entry name" value="Cytidylyl_trans"/>
</dbReference>
<evidence type="ECO:0008006" key="3">
    <source>
        <dbReference type="Google" id="ProtNLM"/>
    </source>
</evidence>
<dbReference type="Gene3D" id="3.90.550.10">
    <property type="entry name" value="Spore Coat Polysaccharide Biosynthesis Protein SpsA, Chain A"/>
    <property type="match status" value="1"/>
</dbReference>
<dbReference type="InterPro" id="IPR050793">
    <property type="entry name" value="CMP-NeuNAc_synthase"/>
</dbReference>
<feature type="non-terminal residue" evidence="1">
    <location>
        <position position="1"/>
    </location>
</feature>
<protein>
    <recommendedName>
        <fullName evidence="3">N-acylneuraminate cytidylyltransferase</fullName>
    </recommendedName>
</protein>
<dbReference type="AlphaFoldDB" id="A0AAW0XEX3"/>
<organism evidence="1 2">
    <name type="scientific">Cherax quadricarinatus</name>
    <name type="common">Australian red claw crayfish</name>
    <dbReference type="NCBI Taxonomy" id="27406"/>
    <lineage>
        <taxon>Eukaryota</taxon>
        <taxon>Metazoa</taxon>
        <taxon>Ecdysozoa</taxon>
        <taxon>Arthropoda</taxon>
        <taxon>Crustacea</taxon>
        <taxon>Multicrustacea</taxon>
        <taxon>Malacostraca</taxon>
        <taxon>Eumalacostraca</taxon>
        <taxon>Eucarida</taxon>
        <taxon>Decapoda</taxon>
        <taxon>Pleocyemata</taxon>
        <taxon>Astacidea</taxon>
        <taxon>Parastacoidea</taxon>
        <taxon>Parastacidae</taxon>
        <taxon>Cherax</taxon>
    </lineage>
</organism>
<reference evidence="1 2" key="1">
    <citation type="journal article" date="2024" name="BMC Genomics">
        <title>Genome assembly of redclaw crayfish (Cherax quadricarinatus) provides insights into its immune adaptation and hypoxia tolerance.</title>
        <authorList>
            <person name="Liu Z."/>
            <person name="Zheng J."/>
            <person name="Li H."/>
            <person name="Fang K."/>
            <person name="Wang S."/>
            <person name="He J."/>
            <person name="Zhou D."/>
            <person name="Weng S."/>
            <person name="Chi M."/>
            <person name="Gu Z."/>
            <person name="He J."/>
            <person name="Li F."/>
            <person name="Wang M."/>
        </authorList>
    </citation>
    <scope>NUCLEOTIDE SEQUENCE [LARGE SCALE GENOMIC DNA]</scope>
    <source>
        <strain evidence="1">ZL_2023a</strain>
    </source>
</reference>
<name>A0AAW0XEX3_CHEQU</name>
<keyword evidence="2" id="KW-1185">Reference proteome</keyword>
<sequence length="150" mass="16582">YSTLCLEMSATGLVLARGGSKGIKNKNIVLLNSRPLLLRCLQVMHEAGCFSSIWVSTDDEKIAECAKNGGAKVHHRAKYTAVDEASSLCAVQEFLQHHTEISIVCVVQCTSPFLQARYLHKGMEKIQSGYDSVFSVTRRHLLRWSEGVAT</sequence>
<gene>
    <name evidence="1" type="ORF">OTU49_004160</name>
</gene>
<dbReference type="EMBL" id="JARKIK010000040">
    <property type="protein sequence ID" value="KAK8738316.1"/>
    <property type="molecule type" value="Genomic_DNA"/>
</dbReference>
<proteinExistence type="predicted"/>
<comment type="caution">
    <text evidence="1">The sequence shown here is derived from an EMBL/GenBank/DDBJ whole genome shotgun (WGS) entry which is preliminary data.</text>
</comment>
<evidence type="ECO:0000313" key="2">
    <source>
        <dbReference type="Proteomes" id="UP001445076"/>
    </source>
</evidence>
<dbReference type="Pfam" id="PF02348">
    <property type="entry name" value="CTP_transf_3"/>
    <property type="match status" value="1"/>
</dbReference>
<evidence type="ECO:0000313" key="1">
    <source>
        <dbReference type="EMBL" id="KAK8738316.1"/>
    </source>
</evidence>
<dbReference type="GO" id="GO:0008781">
    <property type="term" value="F:N-acylneuraminate cytidylyltransferase activity"/>
    <property type="evidence" value="ECO:0007669"/>
    <property type="project" value="TreeGrafter"/>
</dbReference>
<dbReference type="PANTHER" id="PTHR21485">
    <property type="entry name" value="HAD SUPERFAMILY MEMBERS CMAS AND KDSC"/>
    <property type="match status" value="1"/>
</dbReference>
<accession>A0AAW0XEX3</accession>
<dbReference type="Proteomes" id="UP001445076">
    <property type="component" value="Unassembled WGS sequence"/>
</dbReference>
<dbReference type="SUPFAM" id="SSF53448">
    <property type="entry name" value="Nucleotide-diphospho-sugar transferases"/>
    <property type="match status" value="1"/>
</dbReference>
<dbReference type="InterPro" id="IPR029044">
    <property type="entry name" value="Nucleotide-diphossugar_trans"/>
</dbReference>